<organism evidence="1 2">
    <name type="scientific">Azospirillum ramasamyi</name>
    <dbReference type="NCBI Taxonomy" id="682998"/>
    <lineage>
        <taxon>Bacteria</taxon>
        <taxon>Pseudomonadati</taxon>
        <taxon>Pseudomonadota</taxon>
        <taxon>Alphaproteobacteria</taxon>
        <taxon>Rhodospirillales</taxon>
        <taxon>Azospirillaceae</taxon>
        <taxon>Azospirillum</taxon>
    </lineage>
</organism>
<sequence length="298" mass="32204">MEAIGQLAEPSKIDAIVAALAAHDIKAVAVDAPYNLVWVRANGVVAGIITGYEGCGVDTFAIIDRFGYCYGYDDYGYSIDGAVAAVASYIRDGRTRKTRKSANVLVADGQAEELDWDTLDLSGGIDDLLEGAAEGLRDDAFRGDFDHMEWQDAEVYVLICPEIHDLELARVPVFEDVEGSESFEAKRMDALEADLKAKVVLSARSLRSEAGLDDDEGIEGIVDAVERAVGTWANGENSLGVDIFNYNVGIADEGSGSGEHLIEVSCRRDIFRDDVIELQDELDEVVAQAIEGFVPTRG</sequence>
<geneLocation type="plasmid" evidence="1 2">
    <name>unnamed1</name>
</geneLocation>
<dbReference type="KEGG" id="azm:DM194_14590"/>
<dbReference type="RefSeq" id="WP_111068300.1">
    <property type="nucleotide sequence ID" value="NZ_CP029830.1"/>
</dbReference>
<dbReference type="Proteomes" id="UP000249605">
    <property type="component" value="Plasmid unnamed1"/>
</dbReference>
<proteinExistence type="predicted"/>
<accession>A0A2U9S7N4</accession>
<dbReference type="EMBL" id="CP029830">
    <property type="protein sequence ID" value="AWU95534.1"/>
    <property type="molecule type" value="Genomic_DNA"/>
</dbReference>
<reference evidence="1 2" key="1">
    <citation type="submission" date="2018-06" db="EMBL/GenBank/DDBJ databases">
        <title>Complete genome sequencing of Azospirillum sp. M2T2B2.</title>
        <authorList>
            <person name="Heo J."/>
            <person name="Kim S.-J."/>
            <person name="Kwon S.-W."/>
            <person name="Anandham R."/>
        </authorList>
    </citation>
    <scope>NUCLEOTIDE SEQUENCE [LARGE SCALE GENOMIC DNA]</scope>
    <source>
        <strain evidence="1 2">M2T2B2</strain>
        <plasmid evidence="1 2">unnamed1</plasmid>
    </source>
</reference>
<keyword evidence="1" id="KW-0614">Plasmid</keyword>
<evidence type="ECO:0000313" key="1">
    <source>
        <dbReference type="EMBL" id="AWU95534.1"/>
    </source>
</evidence>
<dbReference type="AlphaFoldDB" id="A0A2U9S7N4"/>
<keyword evidence="2" id="KW-1185">Reference proteome</keyword>
<name>A0A2U9S7N4_9PROT</name>
<gene>
    <name evidence="1" type="ORF">DM194_14590</name>
</gene>
<protein>
    <submittedName>
        <fullName evidence="1">Uncharacterized protein</fullName>
    </submittedName>
</protein>
<evidence type="ECO:0000313" key="2">
    <source>
        <dbReference type="Proteomes" id="UP000249605"/>
    </source>
</evidence>